<evidence type="ECO:0000256" key="1">
    <source>
        <dbReference type="SAM" id="Phobius"/>
    </source>
</evidence>
<comment type="caution">
    <text evidence="3">The sequence shown here is derived from an EMBL/GenBank/DDBJ whole genome shotgun (WGS) entry which is preliminary data.</text>
</comment>
<dbReference type="Pfam" id="PF20349">
    <property type="entry name" value="DUF6644"/>
    <property type="match status" value="1"/>
</dbReference>
<feature type="transmembrane region" description="Helical" evidence="1">
    <location>
        <begin position="68"/>
        <end position="92"/>
    </location>
</feature>
<feature type="transmembrane region" description="Helical" evidence="1">
    <location>
        <begin position="134"/>
        <end position="155"/>
    </location>
</feature>
<reference evidence="3 4" key="1">
    <citation type="submission" date="2020-04" db="EMBL/GenBank/DDBJ databases">
        <title>Novosphingobium sp. TW-4 isolated from soil.</title>
        <authorList>
            <person name="Dahal R.H."/>
            <person name="Chaudhary D.K."/>
        </authorList>
    </citation>
    <scope>NUCLEOTIDE SEQUENCE [LARGE SCALE GENOMIC DNA]</scope>
    <source>
        <strain evidence="3 4">TW-4</strain>
    </source>
</reference>
<feature type="transmembrane region" description="Helical" evidence="1">
    <location>
        <begin position="104"/>
        <end position="122"/>
    </location>
</feature>
<feature type="transmembrane region" description="Helical" evidence="1">
    <location>
        <begin position="24"/>
        <end position="47"/>
    </location>
</feature>
<dbReference type="RefSeq" id="WP_169492592.1">
    <property type="nucleotide sequence ID" value="NZ_JABBGM010000002.1"/>
</dbReference>
<evidence type="ECO:0000313" key="3">
    <source>
        <dbReference type="EMBL" id="NML93359.1"/>
    </source>
</evidence>
<gene>
    <name evidence="3" type="ORF">HHL27_06700</name>
</gene>
<keyword evidence="1" id="KW-0472">Membrane</keyword>
<organism evidence="3 4">
    <name type="scientific">Novosphingobium olei</name>
    <dbReference type="NCBI Taxonomy" id="2728851"/>
    <lineage>
        <taxon>Bacteria</taxon>
        <taxon>Pseudomonadati</taxon>
        <taxon>Pseudomonadota</taxon>
        <taxon>Alphaproteobacteria</taxon>
        <taxon>Sphingomonadales</taxon>
        <taxon>Sphingomonadaceae</taxon>
        <taxon>Novosphingobium</taxon>
    </lineage>
</organism>
<evidence type="ECO:0000259" key="2">
    <source>
        <dbReference type="Pfam" id="PF20349"/>
    </source>
</evidence>
<accession>A0A7Y0BN38</accession>
<keyword evidence="4" id="KW-1185">Reference proteome</keyword>
<name>A0A7Y0BN38_9SPHN</name>
<feature type="domain" description="DUF6644" evidence="2">
    <location>
        <begin position="30"/>
        <end position="156"/>
    </location>
</feature>
<dbReference type="AlphaFoldDB" id="A0A7Y0BN38"/>
<keyword evidence="1" id="KW-0812">Transmembrane</keyword>
<sequence length="158" mass="17301">MSLQDLATTLSDTRLAIELTDSTWLFGTIEAVHVLALTLVFGSIAVVDLRLLGLWRKDATIPALLHELLPITWGAFALAAVTGITMIFANPFGYFENFFFKAKLVLLLLAGINVLVFHRFVLPRATSAQALAPRISGGVSLVLWLTIVSFGRWIGFTI</sequence>
<evidence type="ECO:0000313" key="4">
    <source>
        <dbReference type="Proteomes" id="UP000583556"/>
    </source>
</evidence>
<proteinExistence type="predicted"/>
<protein>
    <recommendedName>
        <fullName evidence="2">DUF6644 domain-containing protein</fullName>
    </recommendedName>
</protein>
<dbReference type="Proteomes" id="UP000583556">
    <property type="component" value="Unassembled WGS sequence"/>
</dbReference>
<dbReference type="InterPro" id="IPR046586">
    <property type="entry name" value="DUF6644"/>
</dbReference>
<dbReference type="EMBL" id="JABBGM010000002">
    <property type="protein sequence ID" value="NML93359.1"/>
    <property type="molecule type" value="Genomic_DNA"/>
</dbReference>
<keyword evidence="1" id="KW-1133">Transmembrane helix</keyword>